<gene>
    <name evidence="2" type="ORF">FJT64_020016</name>
</gene>
<organism evidence="2 3">
    <name type="scientific">Amphibalanus amphitrite</name>
    <name type="common">Striped barnacle</name>
    <name type="synonym">Balanus amphitrite</name>
    <dbReference type="NCBI Taxonomy" id="1232801"/>
    <lineage>
        <taxon>Eukaryota</taxon>
        <taxon>Metazoa</taxon>
        <taxon>Ecdysozoa</taxon>
        <taxon>Arthropoda</taxon>
        <taxon>Crustacea</taxon>
        <taxon>Multicrustacea</taxon>
        <taxon>Cirripedia</taxon>
        <taxon>Thoracica</taxon>
        <taxon>Thoracicalcarea</taxon>
        <taxon>Balanomorpha</taxon>
        <taxon>Balanoidea</taxon>
        <taxon>Balanidae</taxon>
        <taxon>Amphibalaninae</taxon>
        <taxon>Amphibalanus</taxon>
    </lineage>
</organism>
<evidence type="ECO:0000313" key="2">
    <source>
        <dbReference type="EMBL" id="KAF0308810.1"/>
    </source>
</evidence>
<dbReference type="AlphaFoldDB" id="A0A6A4WYN1"/>
<dbReference type="Gene3D" id="3.10.100.10">
    <property type="entry name" value="Mannose-Binding Protein A, subunit A"/>
    <property type="match status" value="1"/>
</dbReference>
<comment type="caution">
    <text evidence="2">The sequence shown here is derived from an EMBL/GenBank/DDBJ whole genome shotgun (WGS) entry which is preliminary data.</text>
</comment>
<accession>A0A6A4WYN1</accession>
<proteinExistence type="predicted"/>
<feature type="signal peptide" evidence="1">
    <location>
        <begin position="1"/>
        <end position="17"/>
    </location>
</feature>
<protein>
    <recommendedName>
        <fullName evidence="4">Apple domain-containing protein</fullName>
    </recommendedName>
</protein>
<dbReference type="CDD" id="cd00037">
    <property type="entry name" value="CLECT"/>
    <property type="match status" value="1"/>
</dbReference>
<sequence>MRSAAASLLLLTSAALGAERFDRQQDLQPVSWIHQVPAPSLVSCSARCAAHPSCGQLSWESTDRLCRLAESTADGGQPPSDAPQLTLYRPAAAAATTPPSSTFAATTPSSSTAVDGRYYWHATSTTVLSYDDARTHCQDLMSGADLASLHTQAQLDFLWADTARPMSIEFIGVTYRDINGERRARNPDDTDLAFDITGYITGSSGSRLVLPSNVGTGQLLRMSHSGTRLTNMVCDSLTAPPSDMVTTPP</sequence>
<reference evidence="2 3" key="1">
    <citation type="submission" date="2019-07" db="EMBL/GenBank/DDBJ databases">
        <title>Draft genome assembly of a fouling barnacle, Amphibalanus amphitrite (Darwin, 1854): The first reference genome for Thecostraca.</title>
        <authorList>
            <person name="Kim W."/>
        </authorList>
    </citation>
    <scope>NUCLEOTIDE SEQUENCE [LARGE SCALE GENOMIC DNA]</scope>
    <source>
        <strain evidence="2">SNU_AA5</strain>
        <tissue evidence="2">Soma without cirri and trophi</tissue>
    </source>
</reference>
<keyword evidence="1" id="KW-0732">Signal</keyword>
<dbReference type="InterPro" id="IPR016187">
    <property type="entry name" value="CTDL_fold"/>
</dbReference>
<evidence type="ECO:0000256" key="1">
    <source>
        <dbReference type="SAM" id="SignalP"/>
    </source>
</evidence>
<dbReference type="InterPro" id="IPR016186">
    <property type="entry name" value="C-type_lectin-like/link_sf"/>
</dbReference>
<evidence type="ECO:0000313" key="3">
    <source>
        <dbReference type="Proteomes" id="UP000440578"/>
    </source>
</evidence>
<evidence type="ECO:0008006" key="4">
    <source>
        <dbReference type="Google" id="ProtNLM"/>
    </source>
</evidence>
<feature type="chain" id="PRO_5025405639" description="Apple domain-containing protein" evidence="1">
    <location>
        <begin position="18"/>
        <end position="249"/>
    </location>
</feature>
<dbReference type="SUPFAM" id="SSF56436">
    <property type="entry name" value="C-type lectin-like"/>
    <property type="match status" value="1"/>
</dbReference>
<keyword evidence="3" id="KW-1185">Reference proteome</keyword>
<dbReference type="EMBL" id="VIIS01000461">
    <property type="protein sequence ID" value="KAF0308810.1"/>
    <property type="molecule type" value="Genomic_DNA"/>
</dbReference>
<dbReference type="Gene3D" id="3.50.4.10">
    <property type="entry name" value="Hepatocyte Growth Factor"/>
    <property type="match status" value="1"/>
</dbReference>
<dbReference type="Proteomes" id="UP000440578">
    <property type="component" value="Unassembled WGS sequence"/>
</dbReference>
<name>A0A6A4WYN1_AMPAM</name>